<keyword evidence="2" id="KW-1185">Reference proteome</keyword>
<feature type="non-terminal residue" evidence="1">
    <location>
        <position position="1"/>
    </location>
</feature>
<feature type="non-terminal residue" evidence="1">
    <location>
        <position position="94"/>
    </location>
</feature>
<dbReference type="AlphaFoldDB" id="A0A7K6CX16"/>
<evidence type="ECO:0000313" key="2">
    <source>
        <dbReference type="Proteomes" id="UP000571324"/>
    </source>
</evidence>
<dbReference type="EMBL" id="VZRL01001204">
    <property type="protein sequence ID" value="NWV18520.1"/>
    <property type="molecule type" value="Genomic_DNA"/>
</dbReference>
<dbReference type="PANTHER" id="PTHR19446">
    <property type="entry name" value="REVERSE TRANSCRIPTASES"/>
    <property type="match status" value="1"/>
</dbReference>
<protein>
    <submittedName>
        <fullName evidence="1">POLR protein</fullName>
    </submittedName>
</protein>
<dbReference type="OrthoDB" id="10063195at2759"/>
<sequence>TIVARLSKTCPINPRQRGFIRASGCSKNLKLLQLLIKHAKKERCELAAVFLDIAKAFNTVSLQHILSGLSQRGVDPHLINLVGEMYKNITMYIA</sequence>
<reference evidence="1 2" key="1">
    <citation type="submission" date="2019-09" db="EMBL/GenBank/DDBJ databases">
        <title>Bird 10,000 Genomes (B10K) Project - Family phase.</title>
        <authorList>
            <person name="Zhang G."/>
        </authorList>
    </citation>
    <scope>NUCLEOTIDE SEQUENCE [LARGE SCALE GENOMIC DNA]</scope>
    <source>
        <strain evidence="1">B10K-DU-029-52</strain>
    </source>
</reference>
<gene>
    <name evidence="1" type="primary">Pol_1</name>
    <name evidence="1" type="ORF">ORISOL_R16140</name>
</gene>
<comment type="caution">
    <text evidence="1">The sequence shown here is derived from an EMBL/GenBank/DDBJ whole genome shotgun (WGS) entry which is preliminary data.</text>
</comment>
<accession>A0A7K6CX16</accession>
<dbReference type="Proteomes" id="UP000571324">
    <property type="component" value="Unassembled WGS sequence"/>
</dbReference>
<evidence type="ECO:0000313" key="1">
    <source>
        <dbReference type="EMBL" id="NWV18520.1"/>
    </source>
</evidence>
<name>A0A7K6CX16_9PASS</name>
<proteinExistence type="predicted"/>
<organism evidence="1 2">
    <name type="scientific">Origma solitaria</name>
    <dbReference type="NCBI Taxonomy" id="720586"/>
    <lineage>
        <taxon>Eukaryota</taxon>
        <taxon>Metazoa</taxon>
        <taxon>Chordata</taxon>
        <taxon>Craniata</taxon>
        <taxon>Vertebrata</taxon>
        <taxon>Euteleostomi</taxon>
        <taxon>Archelosauria</taxon>
        <taxon>Archosauria</taxon>
        <taxon>Dinosauria</taxon>
        <taxon>Saurischia</taxon>
        <taxon>Theropoda</taxon>
        <taxon>Coelurosauria</taxon>
        <taxon>Aves</taxon>
        <taxon>Neognathae</taxon>
        <taxon>Neoaves</taxon>
        <taxon>Telluraves</taxon>
        <taxon>Australaves</taxon>
        <taxon>Passeriformes</taxon>
        <taxon>Meliphagoidea</taxon>
        <taxon>Acanthizidae</taxon>
        <taxon>Origma</taxon>
    </lineage>
</organism>